<proteinExistence type="predicted"/>
<sequence>MSNIDILNDDVILCVFSYLSKKDKIMFCSVNKYYRLLIDDIHFKSKYNDADIKYLSQYLVFKNQHEKFKNELVDIRDSIIFSPDNLRFKFLQIRWNLRCGLTYDIDGNDNREIFKYFGINDVEKIQFLMLNDDIIFD</sequence>
<evidence type="ECO:0000313" key="3">
    <source>
        <dbReference type="Proteomes" id="UP000241365"/>
    </source>
</evidence>
<dbReference type="CDD" id="cd09917">
    <property type="entry name" value="F-box_SF"/>
    <property type="match status" value="1"/>
</dbReference>
<dbReference type="InterPro" id="IPR001810">
    <property type="entry name" value="F-box_dom"/>
</dbReference>
<keyword evidence="3" id="KW-1185">Reference proteome</keyword>
<evidence type="ECO:0000313" key="2">
    <source>
        <dbReference type="EMBL" id="ANB51111.1"/>
    </source>
</evidence>
<evidence type="ECO:0000259" key="1">
    <source>
        <dbReference type="Pfam" id="PF00646"/>
    </source>
</evidence>
<dbReference type="InterPro" id="IPR036047">
    <property type="entry name" value="F-box-like_dom_sf"/>
</dbReference>
<accession>A0A160EQY6</accession>
<dbReference type="KEGG" id="vg:80513473"/>
<name>A0A160EQY6_9VIRU</name>
<dbReference type="EMBL" id="KU877344">
    <property type="protein sequence ID" value="ANB51111.1"/>
    <property type="molecule type" value="Genomic_DNA"/>
</dbReference>
<protein>
    <recommendedName>
        <fullName evidence="1">F-box domain-containing protein</fullName>
    </recommendedName>
</protein>
<organism evidence="2 3">
    <name type="scientific">Powai lake megavirus</name>
    <dbReference type="NCBI Taxonomy" id="1842663"/>
    <lineage>
        <taxon>Viruses</taxon>
        <taxon>Varidnaviria</taxon>
        <taxon>Bamfordvirae</taxon>
        <taxon>Nucleocytoviricota</taxon>
        <taxon>Megaviricetes</taxon>
        <taxon>Imitervirales</taxon>
        <taxon>Mimiviridae</taxon>
        <taxon>Megamimivirinae</taxon>
        <taxon>Megavirus</taxon>
        <taxon>Megavirus powaiense</taxon>
    </lineage>
</organism>
<dbReference type="RefSeq" id="YP_010776862.1">
    <property type="nucleotide sequence ID" value="NC_075034.1"/>
</dbReference>
<feature type="domain" description="F-box" evidence="1">
    <location>
        <begin position="5"/>
        <end position="45"/>
    </location>
</feature>
<dbReference type="Proteomes" id="UP000241365">
    <property type="component" value="Segment"/>
</dbReference>
<reference evidence="2 3" key="1">
    <citation type="journal article" date="2016" name="Genome Announc.">
        <title>Complete Genome Sequence of a New Megavirus Family Member Isolated from an Inland Water Lake for the First Time in India.</title>
        <authorList>
            <person name="Chatterjee A."/>
            <person name="Ali F."/>
            <person name="Bange D."/>
            <person name="Kondabagil K."/>
        </authorList>
    </citation>
    <scope>NUCLEOTIDE SEQUENCE [LARGE SCALE GENOMIC DNA]</scope>
    <source>
        <strain evidence="2">1</strain>
    </source>
</reference>
<dbReference type="Pfam" id="PF00646">
    <property type="entry name" value="F-box"/>
    <property type="match status" value="1"/>
</dbReference>
<dbReference type="SUPFAM" id="SSF81383">
    <property type="entry name" value="F-box domain"/>
    <property type="match status" value="1"/>
</dbReference>
<dbReference type="GeneID" id="80513473"/>